<keyword evidence="5 9" id="KW-0798">TonB box</keyword>
<evidence type="ECO:0000256" key="5">
    <source>
        <dbReference type="ARBA" id="ARBA00023077"/>
    </source>
</evidence>
<dbReference type="Pfam" id="PF13715">
    <property type="entry name" value="CarbopepD_reg_2"/>
    <property type="match status" value="1"/>
</dbReference>
<dbReference type="KEGG" id="stha:NCTC11429_01904"/>
<dbReference type="EMBL" id="LR590484">
    <property type="protein sequence ID" value="VTR37616.1"/>
    <property type="molecule type" value="Genomic_DNA"/>
</dbReference>
<dbReference type="InterPro" id="IPR039426">
    <property type="entry name" value="TonB-dep_rcpt-like"/>
</dbReference>
<dbReference type="InterPro" id="IPR000531">
    <property type="entry name" value="Beta-barrel_TonB"/>
</dbReference>
<evidence type="ECO:0000256" key="8">
    <source>
        <dbReference type="PROSITE-ProRule" id="PRU01360"/>
    </source>
</evidence>
<dbReference type="InterPro" id="IPR012910">
    <property type="entry name" value="Plug_dom"/>
</dbReference>
<dbReference type="InterPro" id="IPR023996">
    <property type="entry name" value="TonB-dep_OMP_SusC/RagA"/>
</dbReference>
<feature type="domain" description="TonB-dependent receptor plug" evidence="11">
    <location>
        <begin position="141"/>
        <end position="245"/>
    </location>
</feature>
<evidence type="ECO:0000259" key="10">
    <source>
        <dbReference type="Pfam" id="PF00593"/>
    </source>
</evidence>
<dbReference type="STRING" id="1123265.GCA_000686625_00773"/>
<keyword evidence="2 8" id="KW-0813">Transport</keyword>
<dbReference type="Pfam" id="PF07715">
    <property type="entry name" value="Plug"/>
    <property type="match status" value="1"/>
</dbReference>
<dbReference type="InterPro" id="IPR037066">
    <property type="entry name" value="Plug_dom_sf"/>
</dbReference>
<dbReference type="GO" id="GO:0009279">
    <property type="term" value="C:cell outer membrane"/>
    <property type="evidence" value="ECO:0007669"/>
    <property type="project" value="UniProtKB-SubCell"/>
</dbReference>
<reference evidence="12 13" key="1">
    <citation type="submission" date="2019-05" db="EMBL/GenBank/DDBJ databases">
        <authorList>
            <consortium name="Pathogen Informatics"/>
        </authorList>
    </citation>
    <scope>NUCLEOTIDE SEQUENCE [LARGE SCALE GENOMIC DNA]</scope>
    <source>
        <strain evidence="12 13">NCTC11429</strain>
    </source>
</reference>
<dbReference type="RefSeq" id="WP_028071791.1">
    <property type="nucleotide sequence ID" value="NZ_CP141191.1"/>
</dbReference>
<dbReference type="GeneID" id="78462642"/>
<dbReference type="SUPFAM" id="SSF49464">
    <property type="entry name" value="Carboxypeptidase regulatory domain-like"/>
    <property type="match status" value="1"/>
</dbReference>
<dbReference type="Pfam" id="PF00593">
    <property type="entry name" value="TonB_dep_Rec_b-barrel"/>
    <property type="match status" value="1"/>
</dbReference>
<dbReference type="InterPro" id="IPR008969">
    <property type="entry name" value="CarboxyPept-like_regulatory"/>
</dbReference>
<keyword evidence="4 8" id="KW-0812">Transmembrane</keyword>
<protein>
    <submittedName>
        <fullName evidence="12">Outer membrane receptor for ferrienterochelin and colicins</fullName>
    </submittedName>
</protein>
<keyword evidence="3 8" id="KW-1134">Transmembrane beta strand</keyword>
<keyword evidence="7 8" id="KW-0998">Cell outer membrane</keyword>
<sequence>MRKFVLFSVALGLSFPSESYSFVKKEGTLSGAKLASSLSRSTSKATVQNTVQGTVTDGKGPVSEVSVSVIGGTASTKTDAQGRFKITAAAGSKLRFSSIGYISQDVTVTSNSMNVTLVEDNKSLDEVVVVGYGTQKKGNLTGAVASINIKETMQGRPIADAGRAMQGTTPGLSITIPNGEVGSDPTIKIRGQIGSINGLSNPLILLDNVEIPSINVVNPDDIESITVLKDAAASSIYGAKAAFGVILITTKQGAKTESNTISYSNNFSFQNPFKKYEMGTLDALRYSLDAAKREGNNFVGAFYKINEESYQKAVEWQDKYGSSIGKNDPTLYGRDWYYDPATGYKYGVRTYDPFDYMIREWAPTQQHNLSLSGKSGKTSYNVGLGLLDQSGMLKTNTDQFSRYNASVRVTSELNKYITARAGAIYSRTNKQYPYATNSTTADPWLYMYRWSSLYPYGNDGDGDPIRSPAYETGAANVASQVKNYLNFNAGATVNFMKNWKLDFDYTLSNQEMLWNQPGTRFTAGNSWGAPVKKLDKAGNQLYVDESGNYVDASATGAMPAYDLDYFTYTASGANPDHYRRDNSNILRHTINAFTTYNLNLDGGHDFKFMLGLNRIAERTENSWTQVTKLLDIKNPQLTFGSGTVTGSGAKFWESQIGFFGRVNYAYKDKYLFEANLRRDGSSKFPTDLRWKWYPSVSAGWVVSQEPFMDWSSEFMNQLKIRGSWGSIGDQSVSNALYTSFMENAQSTWIGNAGDRTWYVGSPAAVLSAIGWQDIATLDLGFDARFLKNQLGFVFDWYQRDTKNMIVPMEGVAATFGSKAPMGNFGALRTRGWEFAVDYNHRFENGLGINLRANISDAKSVITKYGTTTIVTENYSGKTYGEIWGYETDRLYQSSDFVYKNGELVTVEVDKKIMNQLADPNGAYQSWVQNSANFTFGPGDVKFKDLNGDGRIDNGKKTLADHGDLKVIGNSTPRYEYGFRLGADFKGFDISAFFQGVGSRQVWGTGFLAQPGFNASDGAMPAAMASNYWTKDRTDAFYPAPFNNAGTNDINNMQVQSRYLLDMSYLRVKNLTLGYTIPAGTLKRIGISNLRVYTALENFFTWDKLNGLPIDPEAVDGVNMFVDAAKNNYNSGRTGVGTPTFKSASVGVQLTF</sequence>
<evidence type="ECO:0000256" key="6">
    <source>
        <dbReference type="ARBA" id="ARBA00023136"/>
    </source>
</evidence>
<dbReference type="Gene3D" id="2.60.40.1120">
    <property type="entry name" value="Carboxypeptidase-like, regulatory domain"/>
    <property type="match status" value="1"/>
</dbReference>
<organism evidence="12 13">
    <name type="scientific">Sphingobacterium thalpophilum</name>
    <dbReference type="NCBI Taxonomy" id="259"/>
    <lineage>
        <taxon>Bacteria</taxon>
        <taxon>Pseudomonadati</taxon>
        <taxon>Bacteroidota</taxon>
        <taxon>Sphingobacteriia</taxon>
        <taxon>Sphingobacteriales</taxon>
        <taxon>Sphingobacteriaceae</taxon>
        <taxon>Sphingobacterium</taxon>
    </lineage>
</organism>
<gene>
    <name evidence="12" type="ORF">NCTC11429_01904</name>
</gene>
<evidence type="ECO:0000256" key="9">
    <source>
        <dbReference type="RuleBase" id="RU003357"/>
    </source>
</evidence>
<dbReference type="NCBIfam" id="TIGR04057">
    <property type="entry name" value="SusC_RagA_signa"/>
    <property type="match status" value="1"/>
</dbReference>
<dbReference type="SUPFAM" id="SSF56935">
    <property type="entry name" value="Porins"/>
    <property type="match status" value="1"/>
</dbReference>
<comment type="subcellular location">
    <subcellularLocation>
        <location evidence="1 8">Cell outer membrane</location>
        <topology evidence="1 8">Multi-pass membrane protein</topology>
    </subcellularLocation>
</comment>
<comment type="similarity">
    <text evidence="8 9">Belongs to the TonB-dependent receptor family.</text>
</comment>
<evidence type="ECO:0000256" key="1">
    <source>
        <dbReference type="ARBA" id="ARBA00004571"/>
    </source>
</evidence>
<keyword evidence="6 8" id="KW-0472">Membrane</keyword>
<dbReference type="InterPro" id="IPR036942">
    <property type="entry name" value="Beta-barrel_TonB_sf"/>
</dbReference>
<dbReference type="AlphaFoldDB" id="A0A4U9UUU9"/>
<dbReference type="InterPro" id="IPR023997">
    <property type="entry name" value="TonB-dep_OMP_SusC/RagA_CS"/>
</dbReference>
<dbReference type="PROSITE" id="PS52016">
    <property type="entry name" value="TONB_DEPENDENT_REC_3"/>
    <property type="match status" value="1"/>
</dbReference>
<dbReference type="NCBIfam" id="TIGR04056">
    <property type="entry name" value="OMP_RagA_SusC"/>
    <property type="match status" value="1"/>
</dbReference>
<evidence type="ECO:0000256" key="7">
    <source>
        <dbReference type="ARBA" id="ARBA00023237"/>
    </source>
</evidence>
<dbReference type="Gene3D" id="2.40.170.20">
    <property type="entry name" value="TonB-dependent receptor, beta-barrel domain"/>
    <property type="match status" value="1"/>
</dbReference>
<evidence type="ECO:0000313" key="12">
    <source>
        <dbReference type="EMBL" id="VTR37616.1"/>
    </source>
</evidence>
<name>A0A4U9UUU9_9SPHI</name>
<proteinExistence type="inferred from homology"/>
<evidence type="ECO:0000256" key="3">
    <source>
        <dbReference type="ARBA" id="ARBA00022452"/>
    </source>
</evidence>
<dbReference type="Gene3D" id="2.170.130.10">
    <property type="entry name" value="TonB-dependent receptor, plug domain"/>
    <property type="match status" value="1"/>
</dbReference>
<evidence type="ECO:0000256" key="2">
    <source>
        <dbReference type="ARBA" id="ARBA00022448"/>
    </source>
</evidence>
<evidence type="ECO:0000259" key="11">
    <source>
        <dbReference type="Pfam" id="PF07715"/>
    </source>
</evidence>
<evidence type="ECO:0000256" key="4">
    <source>
        <dbReference type="ARBA" id="ARBA00022692"/>
    </source>
</evidence>
<accession>A0A4U9UUU9</accession>
<dbReference type="Proteomes" id="UP000308196">
    <property type="component" value="Chromosome"/>
</dbReference>
<keyword evidence="12" id="KW-0675">Receptor</keyword>
<feature type="domain" description="TonB-dependent receptor-like beta-barrel" evidence="10">
    <location>
        <begin position="482"/>
        <end position="1089"/>
    </location>
</feature>
<evidence type="ECO:0000313" key="13">
    <source>
        <dbReference type="Proteomes" id="UP000308196"/>
    </source>
</evidence>